<reference evidence="3 4" key="1">
    <citation type="journal article" date="2024" name="Science">
        <title>Giant polyketide synthase enzymes in the biosynthesis of giant marine polyether toxins.</title>
        <authorList>
            <person name="Fallon T.R."/>
            <person name="Shende V.V."/>
            <person name="Wierzbicki I.H."/>
            <person name="Pendleton A.L."/>
            <person name="Watervoot N.F."/>
            <person name="Auber R.P."/>
            <person name="Gonzalez D.J."/>
            <person name="Wisecaver J.H."/>
            <person name="Moore B.S."/>
        </authorList>
    </citation>
    <scope>NUCLEOTIDE SEQUENCE [LARGE SCALE GENOMIC DNA]</scope>
    <source>
        <strain evidence="3 4">12B1</strain>
    </source>
</reference>
<evidence type="ECO:0000313" key="3">
    <source>
        <dbReference type="EMBL" id="KAL1526937.1"/>
    </source>
</evidence>
<comment type="caution">
    <text evidence="3">The sequence shown here is derived from an EMBL/GenBank/DDBJ whole genome shotgun (WGS) entry which is preliminary data.</text>
</comment>
<dbReference type="Proteomes" id="UP001515480">
    <property type="component" value="Unassembled WGS sequence"/>
</dbReference>
<keyword evidence="1" id="KW-1133">Transmembrane helix</keyword>
<proteinExistence type="predicted"/>
<gene>
    <name evidence="3" type="ORF">AB1Y20_015628</name>
</gene>
<dbReference type="InterPro" id="IPR011993">
    <property type="entry name" value="PH-like_dom_sf"/>
</dbReference>
<accession>A0AB34K1F1</accession>
<keyword evidence="4" id="KW-1185">Reference proteome</keyword>
<keyword evidence="1" id="KW-0472">Membrane</keyword>
<sequence length="402" mass="42461">MLVLRGSLMKQSDFRLRWRPRVFFLYTASLSYFESNADAALHELDPASKPPKGLAMLRGASVTPSRASRAGRPAFTFAAAAPRAVRWTLAARSAEEAAAWLRTLAKLGVAVDAQLLPDAADGAPHAAPPPPPADDVAAHSVVFLTAAVQSAAEAALALLTRELPTLARQPLLAPSLAVGACWAWLRPGGAWWTETELPPHPPPQSVRALAASMGAALAPACCLQRGGAAGRLLVRALSRLPDEWAEREPVEFAVGVLMALLLVLDVGPVLAHAALGLTPLAALLPQLVAAFLFSWLPYWCVVTAEQQLPVRVSCCGAVRVSPAAWTRVFAASWCGAFTVQAALLRLLPAAALAVVLSAAYQLLRAAVLAVSTMLACIGVTMLAAHDEDAWFELRRSGAREIV</sequence>
<protein>
    <recommendedName>
        <fullName evidence="2">PH domain-containing protein</fullName>
    </recommendedName>
</protein>
<organism evidence="3 4">
    <name type="scientific">Prymnesium parvum</name>
    <name type="common">Toxic golden alga</name>
    <dbReference type="NCBI Taxonomy" id="97485"/>
    <lineage>
        <taxon>Eukaryota</taxon>
        <taxon>Haptista</taxon>
        <taxon>Haptophyta</taxon>
        <taxon>Prymnesiophyceae</taxon>
        <taxon>Prymnesiales</taxon>
        <taxon>Prymnesiaceae</taxon>
        <taxon>Prymnesium</taxon>
    </lineage>
</organism>
<dbReference type="AlphaFoldDB" id="A0AB34K1F1"/>
<keyword evidence="1" id="KW-0812">Transmembrane</keyword>
<dbReference type="SMART" id="SM00233">
    <property type="entry name" value="PH"/>
    <property type="match status" value="1"/>
</dbReference>
<dbReference type="Pfam" id="PF00169">
    <property type="entry name" value="PH"/>
    <property type="match status" value="1"/>
</dbReference>
<dbReference type="PROSITE" id="PS50003">
    <property type="entry name" value="PH_DOMAIN"/>
    <property type="match status" value="1"/>
</dbReference>
<name>A0AB34K1F1_PRYPA</name>
<feature type="transmembrane region" description="Helical" evidence="1">
    <location>
        <begin position="252"/>
        <end position="274"/>
    </location>
</feature>
<dbReference type="SUPFAM" id="SSF50729">
    <property type="entry name" value="PH domain-like"/>
    <property type="match status" value="1"/>
</dbReference>
<feature type="transmembrane region" description="Helical" evidence="1">
    <location>
        <begin position="280"/>
        <end position="301"/>
    </location>
</feature>
<evidence type="ECO:0000256" key="1">
    <source>
        <dbReference type="SAM" id="Phobius"/>
    </source>
</evidence>
<dbReference type="Gene3D" id="2.30.29.30">
    <property type="entry name" value="Pleckstrin-homology domain (PH domain)/Phosphotyrosine-binding domain (PTB)"/>
    <property type="match status" value="1"/>
</dbReference>
<dbReference type="InterPro" id="IPR001849">
    <property type="entry name" value="PH_domain"/>
</dbReference>
<evidence type="ECO:0000259" key="2">
    <source>
        <dbReference type="PROSITE" id="PS50003"/>
    </source>
</evidence>
<dbReference type="EMBL" id="JBGBPQ010000003">
    <property type="protein sequence ID" value="KAL1526937.1"/>
    <property type="molecule type" value="Genomic_DNA"/>
</dbReference>
<feature type="transmembrane region" description="Helical" evidence="1">
    <location>
        <begin position="366"/>
        <end position="385"/>
    </location>
</feature>
<feature type="domain" description="PH" evidence="2">
    <location>
        <begin position="1"/>
        <end position="109"/>
    </location>
</feature>
<evidence type="ECO:0000313" key="4">
    <source>
        <dbReference type="Proteomes" id="UP001515480"/>
    </source>
</evidence>